<evidence type="ECO:0000256" key="1">
    <source>
        <dbReference type="SAM" id="MobiDB-lite"/>
    </source>
</evidence>
<dbReference type="Proteomes" id="UP000020467">
    <property type="component" value="Unassembled WGS sequence"/>
</dbReference>
<dbReference type="EMBL" id="JARH01000026">
    <property type="protein sequence ID" value="EXF86135.1"/>
    <property type="molecule type" value="Genomic_DNA"/>
</dbReference>
<dbReference type="KEGG" id="cfj:CFIO01_09912"/>
<keyword evidence="3" id="KW-1185">Reference proteome</keyword>
<evidence type="ECO:0000313" key="3">
    <source>
        <dbReference type="Proteomes" id="UP000020467"/>
    </source>
</evidence>
<name>A0A010RBT8_9PEZI</name>
<sequence length="33" mass="3457">MKQRERAGCGLGGPGPPRKGWSRTGDAHFGCEG</sequence>
<comment type="caution">
    <text evidence="2">The sequence shown here is derived from an EMBL/GenBank/DDBJ whole genome shotgun (WGS) entry which is preliminary data.</text>
</comment>
<dbReference type="HOGENOM" id="CLU_3384703_0_0_1"/>
<protein>
    <submittedName>
        <fullName evidence="2">Uncharacterized protein</fullName>
    </submittedName>
</protein>
<feature type="region of interest" description="Disordered" evidence="1">
    <location>
        <begin position="1"/>
        <end position="33"/>
    </location>
</feature>
<reference evidence="2 3" key="1">
    <citation type="submission" date="2014-02" db="EMBL/GenBank/DDBJ databases">
        <title>The genome sequence of Colletotrichum fioriniae PJ7.</title>
        <authorList>
            <person name="Baroncelli R."/>
            <person name="Thon M.R."/>
        </authorList>
    </citation>
    <scope>NUCLEOTIDE SEQUENCE [LARGE SCALE GENOMIC DNA]</scope>
    <source>
        <strain evidence="2 3">PJ7</strain>
    </source>
</reference>
<accession>A0A010RBT8</accession>
<dbReference type="AlphaFoldDB" id="A0A010RBT8"/>
<organism evidence="2 3">
    <name type="scientific">Colletotrichum fioriniae PJ7</name>
    <dbReference type="NCBI Taxonomy" id="1445577"/>
    <lineage>
        <taxon>Eukaryota</taxon>
        <taxon>Fungi</taxon>
        <taxon>Dikarya</taxon>
        <taxon>Ascomycota</taxon>
        <taxon>Pezizomycotina</taxon>
        <taxon>Sordariomycetes</taxon>
        <taxon>Hypocreomycetidae</taxon>
        <taxon>Glomerellales</taxon>
        <taxon>Glomerellaceae</taxon>
        <taxon>Colletotrichum</taxon>
        <taxon>Colletotrichum acutatum species complex</taxon>
    </lineage>
</organism>
<proteinExistence type="predicted"/>
<evidence type="ECO:0000313" key="2">
    <source>
        <dbReference type="EMBL" id="EXF86135.1"/>
    </source>
</evidence>
<gene>
    <name evidence="2" type="ORF">CFIO01_09912</name>
</gene>